<feature type="region of interest" description="Disordered" evidence="1">
    <location>
        <begin position="260"/>
        <end position="303"/>
    </location>
</feature>
<gene>
    <name evidence="3" type="primary">CUNH19orf44</name>
</gene>
<dbReference type="AlphaFoldDB" id="A0A669Q0N3"/>
<organism evidence="3 4">
    <name type="scientific">Phasianus colchicus</name>
    <name type="common">Common pheasant</name>
    <dbReference type="NCBI Taxonomy" id="9054"/>
    <lineage>
        <taxon>Eukaryota</taxon>
        <taxon>Metazoa</taxon>
        <taxon>Chordata</taxon>
        <taxon>Craniata</taxon>
        <taxon>Vertebrata</taxon>
        <taxon>Euteleostomi</taxon>
        <taxon>Archelosauria</taxon>
        <taxon>Archosauria</taxon>
        <taxon>Dinosauria</taxon>
        <taxon>Saurischia</taxon>
        <taxon>Theropoda</taxon>
        <taxon>Coelurosauria</taxon>
        <taxon>Aves</taxon>
        <taxon>Neognathae</taxon>
        <taxon>Galloanserae</taxon>
        <taxon>Galliformes</taxon>
        <taxon>Phasianidae</taxon>
        <taxon>Phasianinae</taxon>
        <taxon>Phasianus</taxon>
    </lineage>
</organism>
<feature type="domain" description="DUF4614" evidence="2">
    <location>
        <begin position="431"/>
        <end position="596"/>
    </location>
</feature>
<feature type="compositionally biased region" description="Polar residues" evidence="1">
    <location>
        <begin position="353"/>
        <end position="362"/>
    </location>
</feature>
<protein>
    <submittedName>
        <fullName evidence="3">Chromosome 19 open reading frame 44</fullName>
    </submittedName>
</protein>
<feature type="region of interest" description="Disordered" evidence="1">
    <location>
        <begin position="105"/>
        <end position="126"/>
    </location>
</feature>
<dbReference type="InterPro" id="IPR027884">
    <property type="entry name" value="DUF4614"/>
</dbReference>
<feature type="region of interest" description="Disordered" evidence="1">
    <location>
        <begin position="353"/>
        <end position="479"/>
    </location>
</feature>
<feature type="region of interest" description="Disordered" evidence="1">
    <location>
        <begin position="144"/>
        <end position="164"/>
    </location>
</feature>
<dbReference type="PANTHER" id="PTHR22409:SF2">
    <property type="entry name" value="CHROMOSOME 19 OPEN READING FRAME 44"/>
    <property type="match status" value="1"/>
</dbReference>
<feature type="region of interest" description="Disordered" evidence="1">
    <location>
        <begin position="44"/>
        <end position="68"/>
    </location>
</feature>
<sequence>MMAVRGLAGGEQGRGAAPRWAAAAGGHCGLLRSCAELRGDGAELRGAGRAPPGRGRFLNGRSGEAPGATSAQLCASHARSNSALRKAAQLQSKILSRRKRLELQSAELGRKPSDEDSSSASSLERRARSKKYLKGCAAVGGNVAAGGGCSEEEKNAQSPTGDVTVTQQLGLGGAEKQMGKFMESNLEFSSGRENQRCVTTDSRWGGKSKNPVSPGTPPPSHKEIPLTEVPRVASLHSKNSEKVILGGSDLLRPSLASRNWSARRNVRSQSLSSSMKDDTVKTTLPRRGNAKQSEVSGGSDGSEIKSLDELFSKADDVEDSTSISSNDFRQNILSLDDLAPNASGMAELKQQGTDIQISQETNRNPKKDTFLGEKDPTFPKISAEIGAADTSERDTENVTEAEIPEHLGEVSADSSRHRQDYPDHDDRTVNSEYSEDFEQSPSTTDRETVSKMSEEHSETYTYSGKDPSSSASSPLLTRERHKRVHRVAVKETAAQTVDFPFTYCWPKTNSSALLGLPVGNSYVDPVPIASHVISMDAVEALTAYSPSVLVLNAMLKQHLMLTQQFVENIQHLHLSLVESLENEKFHYHTLEEAKEVFMIEVLYAMRYFSTQINCVLTFCSTSRITNPHL</sequence>
<feature type="compositionally biased region" description="Polar residues" evidence="1">
    <location>
        <begin position="260"/>
        <end position="274"/>
    </location>
</feature>
<dbReference type="Proteomes" id="UP000472261">
    <property type="component" value="Unplaced"/>
</dbReference>
<dbReference type="Pfam" id="PF15391">
    <property type="entry name" value="DUF4614"/>
    <property type="match status" value="1"/>
</dbReference>
<dbReference type="InterPro" id="IPR040120">
    <property type="entry name" value="C19orf44-like"/>
</dbReference>
<keyword evidence="4" id="KW-1185">Reference proteome</keyword>
<name>A0A669Q0N3_PHACC</name>
<feature type="compositionally biased region" description="Basic and acidic residues" evidence="1">
    <location>
        <begin position="403"/>
        <end position="429"/>
    </location>
</feature>
<dbReference type="OMA" id="FKINVMT"/>
<reference evidence="3" key="2">
    <citation type="submission" date="2025-09" db="UniProtKB">
        <authorList>
            <consortium name="Ensembl"/>
        </authorList>
    </citation>
    <scope>IDENTIFICATION</scope>
</reference>
<feature type="compositionally biased region" description="Polar residues" evidence="1">
    <location>
        <begin position="188"/>
        <end position="202"/>
    </location>
</feature>
<feature type="region of interest" description="Disordered" evidence="1">
    <location>
        <begin position="188"/>
        <end position="225"/>
    </location>
</feature>
<feature type="compositionally biased region" description="Basic and acidic residues" evidence="1">
    <location>
        <begin position="444"/>
        <end position="458"/>
    </location>
</feature>
<feature type="compositionally biased region" description="Low complexity" evidence="1">
    <location>
        <begin position="45"/>
        <end position="56"/>
    </location>
</feature>
<feature type="compositionally biased region" description="Basic and acidic residues" evidence="1">
    <location>
        <begin position="363"/>
        <end position="377"/>
    </location>
</feature>
<dbReference type="PANTHER" id="PTHR22409">
    <property type="entry name" value="CHROMOSOME 19 OPEN READING FRAME 44"/>
    <property type="match status" value="1"/>
</dbReference>
<evidence type="ECO:0000313" key="3">
    <source>
        <dbReference type="Ensembl" id="ENSPCLP00000014467.1"/>
    </source>
</evidence>
<proteinExistence type="predicted"/>
<accession>A0A669Q0N3</accession>
<dbReference type="Ensembl" id="ENSPCLT00000019142.1">
    <property type="protein sequence ID" value="ENSPCLP00000014467.1"/>
    <property type="gene ID" value="ENSPCLG00000011862.1"/>
</dbReference>
<evidence type="ECO:0000256" key="1">
    <source>
        <dbReference type="SAM" id="MobiDB-lite"/>
    </source>
</evidence>
<evidence type="ECO:0000259" key="2">
    <source>
        <dbReference type="Pfam" id="PF15391"/>
    </source>
</evidence>
<reference evidence="3" key="1">
    <citation type="submission" date="2025-08" db="UniProtKB">
        <authorList>
            <consortium name="Ensembl"/>
        </authorList>
    </citation>
    <scope>IDENTIFICATION</scope>
</reference>
<evidence type="ECO:0000313" key="4">
    <source>
        <dbReference type="Proteomes" id="UP000472261"/>
    </source>
</evidence>